<dbReference type="InterPro" id="IPR051174">
    <property type="entry name" value="Cytochrome_c-type_ET"/>
</dbReference>
<dbReference type="SUPFAM" id="SSF48695">
    <property type="entry name" value="Multiheme cytochromes"/>
    <property type="match status" value="1"/>
</dbReference>
<comment type="caution">
    <text evidence="7">The sequence shown here is derived from an EMBL/GenBank/DDBJ whole genome shotgun (WGS) entry which is preliminary data.</text>
</comment>
<keyword evidence="5" id="KW-0408">Iron</keyword>
<feature type="chain" id="PRO_5046737783" evidence="6">
    <location>
        <begin position="38"/>
        <end position="598"/>
    </location>
</feature>
<feature type="signal peptide" evidence="6">
    <location>
        <begin position="1"/>
        <end position="37"/>
    </location>
</feature>
<evidence type="ECO:0000256" key="5">
    <source>
        <dbReference type="ARBA" id="ARBA00023004"/>
    </source>
</evidence>
<dbReference type="InterPro" id="IPR036280">
    <property type="entry name" value="Multihaem_cyt_sf"/>
</dbReference>
<evidence type="ECO:0000256" key="6">
    <source>
        <dbReference type="SAM" id="SignalP"/>
    </source>
</evidence>
<gene>
    <name evidence="7" type="ORF">JFN90_09205</name>
</gene>
<accession>A0ABS0YQQ3</accession>
<keyword evidence="1" id="KW-0813">Transport</keyword>
<evidence type="ECO:0000256" key="2">
    <source>
        <dbReference type="ARBA" id="ARBA00022617"/>
    </source>
</evidence>
<proteinExistence type="predicted"/>
<keyword evidence="4" id="KW-0249">Electron transport</keyword>
<organism evidence="7 8">
    <name type="scientific">Geomonas propionica</name>
    <dbReference type="NCBI Taxonomy" id="2798582"/>
    <lineage>
        <taxon>Bacteria</taxon>
        <taxon>Pseudomonadati</taxon>
        <taxon>Thermodesulfobacteriota</taxon>
        <taxon>Desulfuromonadia</taxon>
        <taxon>Geobacterales</taxon>
        <taxon>Geobacteraceae</taxon>
        <taxon>Geomonas</taxon>
    </lineage>
</organism>
<keyword evidence="6" id="KW-0732">Signal</keyword>
<evidence type="ECO:0000256" key="1">
    <source>
        <dbReference type="ARBA" id="ARBA00022448"/>
    </source>
</evidence>
<keyword evidence="2" id="KW-0349">Heme</keyword>
<dbReference type="PANTHER" id="PTHR30333">
    <property type="entry name" value="CYTOCHROME C-TYPE PROTEIN"/>
    <property type="match status" value="1"/>
</dbReference>
<dbReference type="PANTHER" id="PTHR30333:SF4">
    <property type="entry name" value="CYTOCHROME C FAMILY PROTEIN"/>
    <property type="match status" value="1"/>
</dbReference>
<evidence type="ECO:0000256" key="4">
    <source>
        <dbReference type="ARBA" id="ARBA00022982"/>
    </source>
</evidence>
<keyword evidence="3" id="KW-0479">Metal-binding</keyword>
<dbReference type="EMBL" id="JAEMHK010000005">
    <property type="protein sequence ID" value="MBJ6800310.1"/>
    <property type="molecule type" value="Genomic_DNA"/>
</dbReference>
<keyword evidence="8" id="KW-1185">Reference proteome</keyword>
<sequence>MYGFPCPTTAVTTIVRCRCLLFSFLSLLLLFSTDVRAALALDTCTDCHGNPAKMTSLGFPHLTVTSEEVKRQSGMSAGCVDCHMGDPSSSDRTAAHQGMGRLHLVRKKGMLAETTERSAPLELTGNPMTRIKNQVIKDGKVVIDPNVALVLYQDKRLDNLSQDFSTIENTCGSCHAKEFTEFTRSTMGQNGKQSRFQSWSDPQRGPHNCGAWFDGNYDKIAPNTAVPFSREQSALNQRSCNTCHVGCLDCHYDPQPRSAANPRAGMHSFNRVPKPESCYGGGRGQICHAGPEERRRGAGYFGGSYANPEGMEPDVHQVKKVVCLDCHENSGSNSGLGHAMVKRQGRCDKCHERQLASHQRSLHKSLACEACHVQNVSGYQGTYWGPGKLAGIETPYFKYKEYYGIMKEPILIRDQKGRWIPVKPFPMAVMNQKESALKPGLHWRWPADLPDLQRTDDAFGYVGLVGGLPENNRALLWIQMDKVSHKYGKSRSCASCHDLLDGEQRQVVQWDFSDAGALPFSGSHTVTAGKKGLSIRDMKSEKIEVSADYRLSSLAPWFYLKDRWHIDGDFSLPSIKDRELYTSVRGDVGKARSAKVIH</sequence>
<evidence type="ECO:0000313" key="7">
    <source>
        <dbReference type="EMBL" id="MBJ6800310.1"/>
    </source>
</evidence>
<reference evidence="7 8" key="1">
    <citation type="submission" date="2020-12" db="EMBL/GenBank/DDBJ databases">
        <title>Geomonas sp. Red259, isolated from paddy soil.</title>
        <authorList>
            <person name="Xu Z."/>
            <person name="Zhang Z."/>
            <person name="Masuda Y."/>
            <person name="Itoh H."/>
            <person name="Senoo K."/>
        </authorList>
    </citation>
    <scope>NUCLEOTIDE SEQUENCE [LARGE SCALE GENOMIC DNA]</scope>
    <source>
        <strain evidence="7 8">Red259</strain>
    </source>
</reference>
<evidence type="ECO:0000313" key="8">
    <source>
        <dbReference type="Proteomes" id="UP000641025"/>
    </source>
</evidence>
<name>A0ABS0YQQ3_9BACT</name>
<evidence type="ECO:0000256" key="3">
    <source>
        <dbReference type="ARBA" id="ARBA00022723"/>
    </source>
</evidence>
<dbReference type="Proteomes" id="UP000641025">
    <property type="component" value="Unassembled WGS sequence"/>
</dbReference>
<protein>
    <submittedName>
        <fullName evidence="7">Cytochrome C</fullName>
    </submittedName>
</protein>